<dbReference type="Proteomes" id="UP000291236">
    <property type="component" value="Chromosome"/>
</dbReference>
<evidence type="ECO:0000313" key="1">
    <source>
        <dbReference type="EMBL" id="BBH53970.1"/>
    </source>
</evidence>
<protein>
    <submittedName>
        <fullName evidence="1">Uncharacterized protein</fullName>
    </submittedName>
</protein>
<gene>
    <name evidence="1" type="ORF">JCM31447_24230</name>
</gene>
<dbReference type="EMBL" id="AP019368">
    <property type="protein sequence ID" value="BBH53970.1"/>
    <property type="molecule type" value="Genomic_DNA"/>
</dbReference>
<organism evidence="1 2">
    <name type="scientific">Fluviispira sanaruensis</name>
    <dbReference type="NCBI Taxonomy" id="2493639"/>
    <lineage>
        <taxon>Bacteria</taxon>
        <taxon>Pseudomonadati</taxon>
        <taxon>Bdellovibrionota</taxon>
        <taxon>Oligoflexia</taxon>
        <taxon>Silvanigrellales</taxon>
        <taxon>Silvanigrellaceae</taxon>
        <taxon>Fluviispira</taxon>
    </lineage>
</organism>
<dbReference type="RefSeq" id="WP_130610881.1">
    <property type="nucleotide sequence ID" value="NZ_AP019368.1"/>
</dbReference>
<evidence type="ECO:0000313" key="2">
    <source>
        <dbReference type="Proteomes" id="UP000291236"/>
    </source>
</evidence>
<sequence length="62" mass="7299">MHKNQLKQYEEKFNAEGDISEFMKDPDFEITTIEFEPKTITVRLSDPLLNYVQSFAKKDNVS</sequence>
<dbReference type="InterPro" id="IPR022148">
    <property type="entry name" value="CopG_antitoxin"/>
</dbReference>
<dbReference type="KEGG" id="sbf:JCM31447_24230"/>
<keyword evidence="2" id="KW-1185">Reference proteome</keyword>
<dbReference type="AlphaFoldDB" id="A0A4P2VP96"/>
<accession>A0A4P2VP96</accession>
<name>A0A4P2VP96_FLUSA</name>
<proteinExistence type="predicted"/>
<reference evidence="1 2" key="1">
    <citation type="submission" date="2018-12" db="EMBL/GenBank/DDBJ databases">
        <title>Rubrispira sanarue gen. nov., sp., nov., a member of the order Silvanigrellales, isolated from a brackish lake in Hamamatsu Japan.</title>
        <authorList>
            <person name="Maejima Y."/>
            <person name="Iino T."/>
            <person name="Muraguchi Y."/>
            <person name="Fukuda K."/>
            <person name="Nojiri H."/>
            <person name="Ohkuma M."/>
            <person name="Moriuchi R."/>
            <person name="Dohra H."/>
            <person name="Kimbara K."/>
            <person name="Shintani M."/>
        </authorList>
    </citation>
    <scope>NUCLEOTIDE SEQUENCE [LARGE SCALE GENOMIC DNA]</scope>
    <source>
        <strain evidence="1 2">RF1110005</strain>
    </source>
</reference>
<dbReference type="Pfam" id="PF12441">
    <property type="entry name" value="CopG_antitoxin"/>
    <property type="match status" value="1"/>
</dbReference>